<dbReference type="SUPFAM" id="SSF109604">
    <property type="entry name" value="HD-domain/PDEase-like"/>
    <property type="match status" value="1"/>
</dbReference>
<dbReference type="SUPFAM" id="SSF51182">
    <property type="entry name" value="RmlC-like cupins"/>
    <property type="match status" value="1"/>
</dbReference>
<protein>
    <recommendedName>
        <fullName evidence="1">HD-GYP domain-containing protein</fullName>
    </recommendedName>
</protein>
<dbReference type="Gene3D" id="1.10.3210.10">
    <property type="entry name" value="Hypothetical protein af1432"/>
    <property type="match status" value="1"/>
</dbReference>
<dbReference type="SMART" id="SM00471">
    <property type="entry name" value="HDc"/>
    <property type="match status" value="1"/>
</dbReference>
<reference evidence="3" key="1">
    <citation type="submission" date="2015-07" db="EMBL/GenBank/DDBJ databases">
        <title>Complete genome sequence and phylogenetic analysis of Limnochorda pilosa.</title>
        <authorList>
            <person name="Watanabe M."/>
            <person name="Kojima H."/>
            <person name="Fukui M."/>
        </authorList>
    </citation>
    <scope>NUCLEOTIDE SEQUENCE [LARGE SCALE GENOMIC DNA]</scope>
    <source>
        <strain evidence="3">HC45</strain>
    </source>
</reference>
<dbReference type="InterPro" id="IPR037522">
    <property type="entry name" value="HD_GYP_dom"/>
</dbReference>
<dbReference type="Pfam" id="PF13487">
    <property type="entry name" value="HD_5"/>
    <property type="match status" value="1"/>
</dbReference>
<proteinExistence type="predicted"/>
<reference evidence="3" key="2">
    <citation type="journal article" date="2016" name="Int. J. Syst. Evol. Microbiol.">
        <title>Complete genome sequence and cell structure of Limnochorda pilosa, a Gram-negative spore-former within the phylum Firmicutes.</title>
        <authorList>
            <person name="Watanabe M."/>
            <person name="Kojima H."/>
            <person name="Fukui M."/>
        </authorList>
    </citation>
    <scope>NUCLEOTIDE SEQUENCE [LARGE SCALE GENOMIC DNA]</scope>
    <source>
        <strain evidence="3">HC45</strain>
    </source>
</reference>
<accession>A0A0K2SLN9</accession>
<keyword evidence="3" id="KW-1185">Reference proteome</keyword>
<name>A0A0K2SLN9_LIMPI</name>
<dbReference type="CDD" id="cd00077">
    <property type="entry name" value="HDc"/>
    <property type="match status" value="1"/>
</dbReference>
<dbReference type="InterPro" id="IPR052020">
    <property type="entry name" value="Cyclic_di-GMP/3'3'-cGAMP_PDE"/>
</dbReference>
<dbReference type="Proteomes" id="UP000065807">
    <property type="component" value="Chromosome"/>
</dbReference>
<dbReference type="InterPro" id="IPR003607">
    <property type="entry name" value="HD/PDEase_dom"/>
</dbReference>
<sequence>MQELTKGVLLQRAGESLEVAGRSVQYHLLASWDGTEVIRQFVPQGKWFGLRPEEGWTALETLHIISGEAVWEGAHQRVVLRAGDSLTGRPVQEPCSLRAVSDVTAIYVSSLPVFHLISNEVARLRELAVAVETKDGYTREHCARIQSLSARVGQLMNLSPTEQHYLLYGAFLHDLGKVRVPDAILKKPGALTENEWAVMKQHTIFGREMLARTPLAGAAPILEQHHERLDGSGYPYGLKGDAIRLDAQIVAVADSYDAMTTERIYHPAMSHEEAVAELQREAGRLYRTDVVQAFLEVVSGLEPEIKRKGD</sequence>
<dbReference type="EMBL" id="AP014924">
    <property type="protein sequence ID" value="BAS28020.1"/>
    <property type="molecule type" value="Genomic_DNA"/>
</dbReference>
<dbReference type="KEGG" id="lpil:LIP_2179"/>
<dbReference type="STRING" id="1555112.LIP_2179"/>
<dbReference type="InterPro" id="IPR011051">
    <property type="entry name" value="RmlC_Cupin_sf"/>
</dbReference>
<evidence type="ECO:0000313" key="2">
    <source>
        <dbReference type="EMBL" id="BAS28020.1"/>
    </source>
</evidence>
<organism evidence="2 3">
    <name type="scientific">Limnochorda pilosa</name>
    <dbReference type="NCBI Taxonomy" id="1555112"/>
    <lineage>
        <taxon>Bacteria</taxon>
        <taxon>Bacillati</taxon>
        <taxon>Bacillota</taxon>
        <taxon>Limnochordia</taxon>
        <taxon>Limnochordales</taxon>
        <taxon>Limnochordaceae</taxon>
        <taxon>Limnochorda</taxon>
    </lineage>
</organism>
<dbReference type="AlphaFoldDB" id="A0A0K2SLN9"/>
<dbReference type="PROSITE" id="PS51832">
    <property type="entry name" value="HD_GYP"/>
    <property type="match status" value="1"/>
</dbReference>
<evidence type="ECO:0000313" key="3">
    <source>
        <dbReference type="Proteomes" id="UP000065807"/>
    </source>
</evidence>
<dbReference type="PANTHER" id="PTHR45228:SF4">
    <property type="entry name" value="LIPOPROTEIN"/>
    <property type="match status" value="1"/>
</dbReference>
<evidence type="ECO:0000259" key="1">
    <source>
        <dbReference type="PROSITE" id="PS51832"/>
    </source>
</evidence>
<dbReference type="PANTHER" id="PTHR45228">
    <property type="entry name" value="CYCLIC DI-GMP PHOSPHODIESTERASE TM_0186-RELATED"/>
    <property type="match status" value="1"/>
</dbReference>
<feature type="domain" description="HD-GYP" evidence="1">
    <location>
        <begin position="116"/>
        <end position="310"/>
    </location>
</feature>
<gene>
    <name evidence="2" type="ORF">LIP_2179</name>
</gene>